<name>A0A9W7GKS2_9STRA</name>
<evidence type="ECO:0000256" key="1">
    <source>
        <dbReference type="SAM" id="Coils"/>
    </source>
</evidence>
<dbReference type="Proteomes" id="UP001165065">
    <property type="component" value="Unassembled WGS sequence"/>
</dbReference>
<comment type="caution">
    <text evidence="3">The sequence shown here is derived from an EMBL/GenBank/DDBJ whole genome shotgun (WGS) entry which is preliminary data.</text>
</comment>
<protein>
    <submittedName>
        <fullName evidence="3">Uncharacterized protein</fullName>
    </submittedName>
</protein>
<dbReference type="OrthoDB" id="195041at2759"/>
<dbReference type="EMBL" id="BRYA01000348">
    <property type="protein sequence ID" value="GMI47527.1"/>
    <property type="molecule type" value="Genomic_DNA"/>
</dbReference>
<feature type="region of interest" description="Disordered" evidence="2">
    <location>
        <begin position="1"/>
        <end position="25"/>
    </location>
</feature>
<proteinExistence type="predicted"/>
<feature type="compositionally biased region" description="Low complexity" evidence="2">
    <location>
        <begin position="16"/>
        <end position="25"/>
    </location>
</feature>
<accession>A0A9W7GKS2</accession>
<keyword evidence="4" id="KW-1185">Reference proteome</keyword>
<dbReference type="AlphaFoldDB" id="A0A9W7GKS2"/>
<evidence type="ECO:0000256" key="2">
    <source>
        <dbReference type="SAM" id="MobiDB-lite"/>
    </source>
</evidence>
<sequence length="126" mass="14039">MHSPSCLTPLPPFTPSSPQNSSISSVCDRLESMEMIVGSGGSGLSIAIKEEVSISEAKLRDLMAGMKEEMDHKFSLQVAENKRMQQHLSTVKRENQAMTKRLVALEERVMTLEKELGGDDDEDWEE</sequence>
<keyword evidence="1" id="KW-0175">Coiled coil</keyword>
<evidence type="ECO:0000313" key="4">
    <source>
        <dbReference type="Proteomes" id="UP001165065"/>
    </source>
</evidence>
<gene>
    <name evidence="3" type="ORF">TrCOL_g13169</name>
</gene>
<evidence type="ECO:0000313" key="3">
    <source>
        <dbReference type="EMBL" id="GMI47527.1"/>
    </source>
</evidence>
<organism evidence="3 4">
    <name type="scientific">Triparma columacea</name>
    <dbReference type="NCBI Taxonomy" id="722753"/>
    <lineage>
        <taxon>Eukaryota</taxon>
        <taxon>Sar</taxon>
        <taxon>Stramenopiles</taxon>
        <taxon>Ochrophyta</taxon>
        <taxon>Bolidophyceae</taxon>
        <taxon>Parmales</taxon>
        <taxon>Triparmaceae</taxon>
        <taxon>Triparma</taxon>
    </lineage>
</organism>
<feature type="coiled-coil region" evidence="1">
    <location>
        <begin position="81"/>
        <end position="115"/>
    </location>
</feature>
<reference evidence="4" key="1">
    <citation type="journal article" date="2023" name="Commun. Biol.">
        <title>Genome analysis of Parmales, the sister group of diatoms, reveals the evolutionary specialization of diatoms from phago-mixotrophs to photoautotrophs.</title>
        <authorList>
            <person name="Ban H."/>
            <person name="Sato S."/>
            <person name="Yoshikawa S."/>
            <person name="Yamada K."/>
            <person name="Nakamura Y."/>
            <person name="Ichinomiya M."/>
            <person name="Sato N."/>
            <person name="Blanc-Mathieu R."/>
            <person name="Endo H."/>
            <person name="Kuwata A."/>
            <person name="Ogata H."/>
        </authorList>
    </citation>
    <scope>NUCLEOTIDE SEQUENCE [LARGE SCALE GENOMIC DNA]</scope>
</reference>